<feature type="transmembrane region" description="Helical" evidence="5">
    <location>
        <begin position="128"/>
        <end position="147"/>
    </location>
</feature>
<feature type="transmembrane region" description="Helical" evidence="5">
    <location>
        <begin position="224"/>
        <end position="243"/>
    </location>
</feature>
<dbReference type="Pfam" id="PF00146">
    <property type="entry name" value="NADHdh"/>
    <property type="match status" value="1"/>
</dbReference>
<name>A0A162SK31_9CLOT</name>
<dbReference type="PANTHER" id="PTHR43359:SF1">
    <property type="entry name" value="FORMATE HYDROGENLYASE SUBUNIT 4-RELATED"/>
    <property type="match status" value="1"/>
</dbReference>
<organism evidence="6 7">
    <name type="scientific">Clostridium magnum DSM 2767</name>
    <dbReference type="NCBI Taxonomy" id="1121326"/>
    <lineage>
        <taxon>Bacteria</taxon>
        <taxon>Bacillati</taxon>
        <taxon>Bacillota</taxon>
        <taxon>Clostridia</taxon>
        <taxon>Eubacteriales</taxon>
        <taxon>Clostridiaceae</taxon>
        <taxon>Clostridium</taxon>
    </lineage>
</organism>
<protein>
    <submittedName>
        <fullName evidence="6">Formate hydrogenlyase subunit 4</fullName>
    </submittedName>
</protein>
<dbReference type="OrthoDB" id="9778499at2"/>
<evidence type="ECO:0000256" key="1">
    <source>
        <dbReference type="ARBA" id="ARBA00004141"/>
    </source>
</evidence>
<feature type="transmembrane region" description="Helical" evidence="5">
    <location>
        <begin position="249"/>
        <end position="273"/>
    </location>
</feature>
<evidence type="ECO:0000256" key="2">
    <source>
        <dbReference type="ARBA" id="ARBA00022692"/>
    </source>
</evidence>
<dbReference type="PATRIC" id="fig|1121326.3.peg.3168"/>
<dbReference type="GO" id="GO:0005886">
    <property type="term" value="C:plasma membrane"/>
    <property type="evidence" value="ECO:0007669"/>
    <property type="project" value="TreeGrafter"/>
</dbReference>
<dbReference type="PANTHER" id="PTHR43359">
    <property type="entry name" value="FORMATE HYDROGENLYASE SUBUNIT 4"/>
    <property type="match status" value="1"/>
</dbReference>
<evidence type="ECO:0000256" key="3">
    <source>
        <dbReference type="ARBA" id="ARBA00022989"/>
    </source>
</evidence>
<gene>
    <name evidence="6" type="primary">hycD</name>
    <name evidence="6" type="ORF">CLMAG_31400</name>
</gene>
<feature type="transmembrane region" description="Helical" evidence="5">
    <location>
        <begin position="90"/>
        <end position="116"/>
    </location>
</feature>
<keyword evidence="7" id="KW-1185">Reference proteome</keyword>
<dbReference type="GO" id="GO:0016829">
    <property type="term" value="F:lyase activity"/>
    <property type="evidence" value="ECO:0007669"/>
    <property type="project" value="UniProtKB-KW"/>
</dbReference>
<dbReference type="RefSeq" id="WP_066624012.1">
    <property type="nucleotide sequence ID" value="NZ_FQXL01000005.1"/>
</dbReference>
<feature type="transmembrane region" description="Helical" evidence="5">
    <location>
        <begin position="159"/>
        <end position="182"/>
    </location>
</feature>
<evidence type="ECO:0000256" key="4">
    <source>
        <dbReference type="ARBA" id="ARBA00023136"/>
    </source>
</evidence>
<proteinExistence type="predicted"/>
<sequence length="306" mass="33667">MLINFIQSLILLVAAPFFIGILKRMKAIIRGYEGAPIFQPYYDIKKLLSKGRVISKSSSFITSVGPTIILGAAVLLAFLVPVIWTTSKALTGNIFIIIFVMTIIKFITTLIGLDSASTFGGMGSSRELFISMFAEPVGFLIVAFLYFETKSFNIYDIALINSLIKGLSTAHIVAAVAFLIWITAENARMPVDNPETHLELTMIHEAMILDISGRDLAYIELSSYIKLIASLTIFANAFIPFGIATSVTLVALIQALVLYVIKIIVILFVIALIETTMAKFRLFRVPELLAVSFCFALTAISIIYLN</sequence>
<comment type="subcellular location">
    <subcellularLocation>
        <location evidence="1">Membrane</location>
        <topology evidence="1">Multi-pass membrane protein</topology>
    </subcellularLocation>
</comment>
<keyword evidence="2 5" id="KW-0812">Transmembrane</keyword>
<dbReference type="EMBL" id="LWAE01000003">
    <property type="protein sequence ID" value="KZL91381.1"/>
    <property type="molecule type" value="Genomic_DNA"/>
</dbReference>
<feature type="transmembrane region" description="Helical" evidence="5">
    <location>
        <begin position="6"/>
        <end position="22"/>
    </location>
</feature>
<dbReference type="STRING" id="1121326.CLMAG_31400"/>
<comment type="caution">
    <text evidence="6">The sequence shown here is derived from an EMBL/GenBank/DDBJ whole genome shotgun (WGS) entry which is preliminary data.</text>
</comment>
<evidence type="ECO:0000313" key="7">
    <source>
        <dbReference type="Proteomes" id="UP000076603"/>
    </source>
</evidence>
<evidence type="ECO:0000313" key="6">
    <source>
        <dbReference type="EMBL" id="KZL91381.1"/>
    </source>
</evidence>
<feature type="transmembrane region" description="Helical" evidence="5">
    <location>
        <begin position="60"/>
        <end position="84"/>
    </location>
</feature>
<dbReference type="Proteomes" id="UP000076603">
    <property type="component" value="Unassembled WGS sequence"/>
</dbReference>
<keyword evidence="4 5" id="KW-0472">Membrane</keyword>
<accession>A0A162SK31</accession>
<dbReference type="InterPro" id="IPR001694">
    <property type="entry name" value="NADH_UbQ_OxRdtase_su1/FPO"/>
</dbReference>
<reference evidence="6 7" key="1">
    <citation type="submission" date="2016-04" db="EMBL/GenBank/DDBJ databases">
        <title>Genome sequence of Clostridium magnum DSM 2767.</title>
        <authorList>
            <person name="Poehlein A."/>
            <person name="Uhlig R."/>
            <person name="Fischer R."/>
            <person name="Bahl H."/>
            <person name="Daniel R."/>
        </authorList>
    </citation>
    <scope>NUCLEOTIDE SEQUENCE [LARGE SCALE GENOMIC DNA]</scope>
    <source>
        <strain evidence="6 7">DSM 2767</strain>
    </source>
</reference>
<dbReference type="InterPro" id="IPR052561">
    <property type="entry name" value="ComplexI_Subunit1"/>
</dbReference>
<keyword evidence="6" id="KW-0456">Lyase</keyword>
<keyword evidence="3 5" id="KW-1133">Transmembrane helix</keyword>
<dbReference type="AlphaFoldDB" id="A0A162SK31"/>
<evidence type="ECO:0000256" key="5">
    <source>
        <dbReference type="SAM" id="Phobius"/>
    </source>
</evidence>
<feature type="transmembrane region" description="Helical" evidence="5">
    <location>
        <begin position="285"/>
        <end position="305"/>
    </location>
</feature>